<proteinExistence type="predicted"/>
<keyword evidence="3" id="KW-1185">Reference proteome</keyword>
<dbReference type="EMBL" id="JAWDGP010007653">
    <property type="protein sequence ID" value="KAK3709781.1"/>
    <property type="molecule type" value="Genomic_DNA"/>
</dbReference>
<dbReference type="AlphaFoldDB" id="A0AAE1CM72"/>
<gene>
    <name evidence="2" type="ORF">RRG08_028814</name>
</gene>
<feature type="compositionally biased region" description="Gly residues" evidence="1">
    <location>
        <begin position="551"/>
        <end position="560"/>
    </location>
</feature>
<reference evidence="2" key="1">
    <citation type="journal article" date="2023" name="G3 (Bethesda)">
        <title>A reference genome for the long-term kleptoplast-retaining sea slug Elysia crispata morphotype clarki.</title>
        <authorList>
            <person name="Eastman K.E."/>
            <person name="Pendleton A.L."/>
            <person name="Shaikh M.A."/>
            <person name="Suttiyut T."/>
            <person name="Ogas R."/>
            <person name="Tomko P."/>
            <person name="Gavelis G."/>
            <person name="Widhalm J.R."/>
            <person name="Wisecaver J.H."/>
        </authorList>
    </citation>
    <scope>NUCLEOTIDE SEQUENCE</scope>
    <source>
        <strain evidence="2">ECLA1</strain>
    </source>
</reference>
<feature type="compositionally biased region" description="Polar residues" evidence="1">
    <location>
        <begin position="496"/>
        <end position="505"/>
    </location>
</feature>
<comment type="caution">
    <text evidence="2">The sequence shown here is derived from an EMBL/GenBank/DDBJ whole genome shotgun (WGS) entry which is preliminary data.</text>
</comment>
<evidence type="ECO:0000256" key="1">
    <source>
        <dbReference type="SAM" id="MobiDB-lite"/>
    </source>
</evidence>
<accession>A0AAE1CM72</accession>
<name>A0AAE1CM72_9GAST</name>
<evidence type="ECO:0000313" key="2">
    <source>
        <dbReference type="EMBL" id="KAK3709781.1"/>
    </source>
</evidence>
<feature type="region of interest" description="Disordered" evidence="1">
    <location>
        <begin position="492"/>
        <end position="560"/>
    </location>
</feature>
<feature type="compositionally biased region" description="Polar residues" evidence="1">
    <location>
        <begin position="526"/>
        <end position="536"/>
    </location>
</feature>
<evidence type="ECO:0000313" key="3">
    <source>
        <dbReference type="Proteomes" id="UP001283361"/>
    </source>
</evidence>
<dbReference type="Proteomes" id="UP001283361">
    <property type="component" value="Unassembled WGS sequence"/>
</dbReference>
<organism evidence="2 3">
    <name type="scientific">Elysia crispata</name>
    <name type="common">lettuce slug</name>
    <dbReference type="NCBI Taxonomy" id="231223"/>
    <lineage>
        <taxon>Eukaryota</taxon>
        <taxon>Metazoa</taxon>
        <taxon>Spiralia</taxon>
        <taxon>Lophotrochozoa</taxon>
        <taxon>Mollusca</taxon>
        <taxon>Gastropoda</taxon>
        <taxon>Heterobranchia</taxon>
        <taxon>Euthyneura</taxon>
        <taxon>Panpulmonata</taxon>
        <taxon>Sacoglossa</taxon>
        <taxon>Placobranchoidea</taxon>
        <taxon>Plakobranchidae</taxon>
        <taxon>Elysia</taxon>
    </lineage>
</organism>
<sequence length="560" mass="62852">MDPVDPLEHPDLLRLASNFHRNLLATLSDVGDQLQQIIATSEVLSNSSETQESLRGRIWETRENYHLALGGVHTFISCLEAQAIALDREMEGLQESRDVLLGERDILIDRGHELNCRLGYNALERKLDESFTDLERFTSEESAKCFRDEAEENVKRTHDLIRLASMRSCQMDRDTFLEMEKITNLYENYESERQPFVQELDLFSDVRRHRITSWFSESLSEEDRERGESVVDYLNLEQRQRHMEAQVIKNTLRMYSFNASLNFDRQDNIKRLEELSALQIKINQLSGANRVLPRAAVARTNLCSMDNDCYNEGARGDGLAEENREEATGKTLHRCRRKINLNSDPITEPQLVTRLEEALRWEENDGGLTWVDQIEGGAEHVERASVTSQNDQPVTLQMIEGADRIEQVAALGSSSSTTQAIKGGDSVCGDALGLMTDSFDAGHKIEGNNPSNMSVEYKLNTRSTHSYLCHIESQPVLPGSAEKHIAGLVRKKHSSRQVGSLTNLQDAEGPSGALHHDCGEERDTRSQGSEPATSARSGIGGNRSREHVPSGGSGGTWDKE</sequence>
<protein>
    <submittedName>
        <fullName evidence="2">Uncharacterized protein</fullName>
    </submittedName>
</protein>
<feature type="compositionally biased region" description="Basic and acidic residues" evidence="1">
    <location>
        <begin position="514"/>
        <end position="525"/>
    </location>
</feature>